<dbReference type="GeneID" id="18500295"/>
<accession>W0TUM7</accession>
<evidence type="ECO:0000313" key="2">
    <source>
        <dbReference type="EMBL" id="BAO47247.1"/>
    </source>
</evidence>
<evidence type="ECO:0000313" key="3">
    <source>
        <dbReference type="Proteomes" id="UP000019126"/>
    </source>
</evidence>
<dbReference type="Gene3D" id="3.90.75.20">
    <property type="match status" value="1"/>
</dbReference>
<dbReference type="Pfam" id="PF13392">
    <property type="entry name" value="HNH_3"/>
    <property type="match status" value="1"/>
</dbReference>
<dbReference type="SUPFAM" id="SSF54060">
    <property type="entry name" value="His-Me finger endonucleases"/>
    <property type="match status" value="1"/>
</dbReference>
<feature type="domain" description="HNH nuclease" evidence="1">
    <location>
        <begin position="93"/>
        <end position="134"/>
    </location>
</feature>
<proteinExistence type="predicted"/>
<dbReference type="Proteomes" id="UP000019126">
    <property type="component" value="Segment"/>
</dbReference>
<dbReference type="EMBL" id="AB903967">
    <property type="protein sequence ID" value="BAO47247.1"/>
    <property type="molecule type" value="Genomic_DNA"/>
</dbReference>
<reference evidence="2 3" key="1">
    <citation type="submission" date="2014-01" db="EMBL/GenBank/DDBJ databases">
        <title>Genomic analysis and determination of host recognition proteins in staphylococcal Twort-like phages.</title>
        <authorList>
            <person name="Takeuchi I."/>
            <person name="Osada K."/>
            <person name="Asakawa H."/>
            <person name="Miyanaga K."/>
            <person name="Tanji Y."/>
        </authorList>
    </citation>
    <scope>NUCLEOTIDE SEQUENCE [LARGE SCALE GENOMIC DNA]</scope>
    <source>
        <strain evidence="2">PhiSA012</strain>
    </source>
</reference>
<dbReference type="OrthoDB" id="21336at10239"/>
<dbReference type="RefSeq" id="YP_009006871.1">
    <property type="nucleotide sequence ID" value="NC_023573.1"/>
</dbReference>
<evidence type="ECO:0000259" key="1">
    <source>
        <dbReference type="Pfam" id="PF13392"/>
    </source>
</evidence>
<name>W0TUM7_9CAUD</name>
<dbReference type="InterPro" id="IPR044925">
    <property type="entry name" value="His-Me_finger_sf"/>
</dbReference>
<sequence length="202" mass="24488">MNNRVRMKDTLDRVCLIPKVKFRLKDDPDEVWVDMMLHNDKKPEDSYYISNKGRIATYKGKQNRYDILYSEERTKQKSLYGTWGINNSSFPIHRLVACYFNYKPYTYDKDVHHINGNKRDNRVENLEFLSRTEHYYRELELGGRPSTHEMRIQERKYSEADVKHMRKMHSEGYSMSHIAREYNDRFGTIRQIVKRITYKDIE</sequence>
<organism evidence="2 3">
    <name type="scientific">Staphylococcus phage phiSA12</name>
    <dbReference type="NCBI Taxonomy" id="1450142"/>
    <lineage>
        <taxon>Viruses</taxon>
        <taxon>Duplodnaviria</taxon>
        <taxon>Heunggongvirae</taxon>
        <taxon>Uroviricota</taxon>
        <taxon>Caudoviricetes</taxon>
        <taxon>Herelleviridae</taxon>
        <taxon>Twortvirinae</taxon>
        <taxon>Kayvirus</taxon>
        <taxon>Kayvirus SA12</taxon>
    </lineage>
</organism>
<dbReference type="InterPro" id="IPR003615">
    <property type="entry name" value="HNH_nuc"/>
</dbReference>
<keyword evidence="3" id="KW-1185">Reference proteome</keyword>
<protein>
    <submittedName>
        <fullName evidence="2">Terminal repeat-encoded protein</fullName>
    </submittedName>
</protein>
<dbReference type="KEGG" id="vg:18500295"/>